<dbReference type="InterPro" id="IPR029039">
    <property type="entry name" value="Flavoprotein-like_sf"/>
</dbReference>
<sequence>MNLRVIFNGLALLLLFATAAALISLQPSLLWTTERNHWWLAAGLMTAYAVISWWWVRRSRTPAINHTGMSAQTVLVVHASQTGTATALAQQTVQTLRSSGVAAELCPIGELHSDTLQNAARSLWIVSTTGEGDAPDEALAFLQTLEQPLQFAGNHTYALLALGDRSYTQFCAFGQRVAQWLDASGARAARPWIAVDNLDPEALEQWQPVLRQFGAHEAGSMKTTRAPFVYGQLMQRELLNPGSLGGEAHRIRLGTELALPSWQAGDIVQVAVLDEQGALPAPDAAASQWREYSIASIEQDGAIELLVRLMHDSAGRPGAMSGLLCRHWPIGARMALRIRSNPSFHLPQDNASPLILIGNGTGIAGLRSLLRERIRRGGGPMWLLFGERQRDHDAFFSEELQAYADAGTLQHLDVTFSRDGDGEYVWQRLQSRAAQLQSWIEQGATLMVCGSRASMATDVDRILRDLLGSTTVDDLARTGRYRRDVY</sequence>
<dbReference type="CDD" id="cd06200">
    <property type="entry name" value="SiR_like1"/>
    <property type="match status" value="1"/>
</dbReference>
<evidence type="ECO:0000256" key="2">
    <source>
        <dbReference type="ARBA" id="ARBA00022643"/>
    </source>
</evidence>
<feature type="domain" description="Flavodoxin-like" evidence="5">
    <location>
        <begin position="74"/>
        <end position="211"/>
    </location>
</feature>
<keyword evidence="2" id="KW-0288">FMN</keyword>
<keyword evidence="4" id="KW-1133">Transmembrane helix</keyword>
<dbReference type="PANTHER" id="PTHR19384:SF17">
    <property type="entry name" value="NADPH--CYTOCHROME P450 REDUCTASE"/>
    <property type="match status" value="1"/>
</dbReference>
<keyword evidence="4" id="KW-0812">Transmembrane</keyword>
<keyword evidence="8" id="KW-1185">Reference proteome</keyword>
<proteinExistence type="predicted"/>
<evidence type="ECO:0000259" key="5">
    <source>
        <dbReference type="PROSITE" id="PS50902"/>
    </source>
</evidence>
<feature type="transmembrane region" description="Helical" evidence="4">
    <location>
        <begin position="37"/>
        <end position="56"/>
    </location>
</feature>
<dbReference type="EC" id="1.6.2.4" evidence="3"/>
<dbReference type="PRINTS" id="PR00371">
    <property type="entry name" value="FPNCR"/>
</dbReference>
<dbReference type="Gene3D" id="3.40.50.360">
    <property type="match status" value="1"/>
</dbReference>
<evidence type="ECO:0000313" key="7">
    <source>
        <dbReference type="EMBL" id="MEF2154635.1"/>
    </source>
</evidence>
<dbReference type="PROSITE" id="PS51384">
    <property type="entry name" value="FAD_FR"/>
    <property type="match status" value="1"/>
</dbReference>
<dbReference type="SUPFAM" id="SSF52343">
    <property type="entry name" value="Ferredoxin reductase-like, C-terminal NADP-linked domain"/>
    <property type="match status" value="1"/>
</dbReference>
<dbReference type="SUPFAM" id="SSF63380">
    <property type="entry name" value="Riboflavin synthase domain-like"/>
    <property type="match status" value="1"/>
</dbReference>
<gene>
    <name evidence="7" type="ORF">V3390_00035</name>
</gene>
<dbReference type="RefSeq" id="WP_331702815.1">
    <property type="nucleotide sequence ID" value="NZ_JAZHBO010000001.1"/>
</dbReference>
<dbReference type="InterPro" id="IPR008254">
    <property type="entry name" value="Flavodoxin/NO_synth"/>
</dbReference>
<dbReference type="SUPFAM" id="SSF52218">
    <property type="entry name" value="Flavoproteins"/>
    <property type="match status" value="1"/>
</dbReference>
<dbReference type="InterPro" id="IPR001709">
    <property type="entry name" value="Flavoprot_Pyr_Nucl_cyt_Rdtase"/>
</dbReference>
<evidence type="ECO:0000313" key="8">
    <source>
        <dbReference type="Proteomes" id="UP001356170"/>
    </source>
</evidence>
<dbReference type="Gene3D" id="2.40.30.10">
    <property type="entry name" value="Translation factors"/>
    <property type="match status" value="1"/>
</dbReference>
<comment type="caution">
    <text evidence="7">The sequence shown here is derived from an EMBL/GenBank/DDBJ whole genome shotgun (WGS) entry which is preliminary data.</text>
</comment>
<protein>
    <recommendedName>
        <fullName evidence="3">NADPH--hemoprotein reductase</fullName>
        <ecNumber evidence="3">1.6.2.4</ecNumber>
    </recommendedName>
</protein>
<evidence type="ECO:0000259" key="6">
    <source>
        <dbReference type="PROSITE" id="PS51384"/>
    </source>
</evidence>
<keyword evidence="4" id="KW-0472">Membrane</keyword>
<dbReference type="Pfam" id="PF00175">
    <property type="entry name" value="NAD_binding_1"/>
    <property type="match status" value="1"/>
</dbReference>
<evidence type="ECO:0000256" key="4">
    <source>
        <dbReference type="SAM" id="Phobius"/>
    </source>
</evidence>
<accession>A0ABU7UW32</accession>
<dbReference type="Pfam" id="PF00258">
    <property type="entry name" value="Flavodoxin_1"/>
    <property type="match status" value="1"/>
</dbReference>
<dbReference type="PROSITE" id="PS50902">
    <property type="entry name" value="FLAVODOXIN_LIKE"/>
    <property type="match status" value="1"/>
</dbReference>
<dbReference type="InterPro" id="IPR017927">
    <property type="entry name" value="FAD-bd_FR_type"/>
</dbReference>
<dbReference type="EMBL" id="JAZHBO010000001">
    <property type="protein sequence ID" value="MEF2154635.1"/>
    <property type="molecule type" value="Genomic_DNA"/>
</dbReference>
<name>A0ABU7UW32_9GAMM</name>
<feature type="domain" description="FAD-binding FR-type" evidence="6">
    <location>
        <begin position="226"/>
        <end position="347"/>
    </location>
</feature>
<dbReference type="Proteomes" id="UP001356170">
    <property type="component" value="Unassembled WGS sequence"/>
</dbReference>
<reference evidence="7 8" key="1">
    <citation type="submission" date="2024-01" db="EMBL/GenBank/DDBJ databases">
        <title>Novel species of the genus Luteimonas isolated from rivers.</title>
        <authorList>
            <person name="Lu H."/>
        </authorList>
    </citation>
    <scope>NUCLEOTIDE SEQUENCE [LARGE SCALE GENOMIC DNA]</scope>
    <source>
        <strain evidence="7 8">FXH3W</strain>
    </source>
</reference>
<dbReference type="InterPro" id="IPR039261">
    <property type="entry name" value="FNR_nucleotide-bd"/>
</dbReference>
<keyword evidence="1" id="KW-0285">Flavoprotein</keyword>
<evidence type="ECO:0000256" key="3">
    <source>
        <dbReference type="ARBA" id="ARBA00023797"/>
    </source>
</evidence>
<dbReference type="InterPro" id="IPR001433">
    <property type="entry name" value="OxRdtase_FAD/NAD-bd"/>
</dbReference>
<organism evidence="7 8">
    <name type="scientific">Aquilutibacter rugosus</name>
    <dbReference type="NCBI Taxonomy" id="3115820"/>
    <lineage>
        <taxon>Bacteria</taxon>
        <taxon>Pseudomonadati</taxon>
        <taxon>Pseudomonadota</taxon>
        <taxon>Gammaproteobacteria</taxon>
        <taxon>Lysobacterales</taxon>
        <taxon>Lysobacteraceae</taxon>
        <taxon>Aquilutibacter</taxon>
    </lineage>
</organism>
<dbReference type="Gene3D" id="3.40.50.80">
    <property type="entry name" value="Nucleotide-binding domain of ferredoxin-NADP reductase (FNR) module"/>
    <property type="match status" value="1"/>
</dbReference>
<evidence type="ECO:0000256" key="1">
    <source>
        <dbReference type="ARBA" id="ARBA00022630"/>
    </source>
</evidence>
<dbReference type="InterPro" id="IPR017938">
    <property type="entry name" value="Riboflavin_synthase-like_b-brl"/>
</dbReference>
<dbReference type="PANTHER" id="PTHR19384">
    <property type="entry name" value="NITRIC OXIDE SYNTHASE-RELATED"/>
    <property type="match status" value="1"/>
</dbReference>